<keyword evidence="2" id="KW-0238">DNA-binding</keyword>
<evidence type="ECO:0000256" key="2">
    <source>
        <dbReference type="ARBA" id="ARBA00023125"/>
    </source>
</evidence>
<dbReference type="RefSeq" id="WP_279674377.1">
    <property type="nucleotide sequence ID" value="NZ_CP122566.1"/>
</dbReference>
<evidence type="ECO:0000256" key="1">
    <source>
        <dbReference type="ARBA" id="ARBA00023015"/>
    </source>
</evidence>
<dbReference type="InterPro" id="IPR008920">
    <property type="entry name" value="TF_FadR/GntR_C"/>
</dbReference>
<dbReference type="SUPFAM" id="SSF46785">
    <property type="entry name" value="Winged helix' DNA-binding domain"/>
    <property type="match status" value="1"/>
</dbReference>
<dbReference type="InterPro" id="IPR036390">
    <property type="entry name" value="WH_DNA-bd_sf"/>
</dbReference>
<evidence type="ECO:0000256" key="3">
    <source>
        <dbReference type="ARBA" id="ARBA00023163"/>
    </source>
</evidence>
<keyword evidence="1" id="KW-0805">Transcription regulation</keyword>
<dbReference type="AlphaFoldDB" id="A0AAJ6AF60"/>
<protein>
    <submittedName>
        <fullName evidence="5">GntR family transcriptional regulator</fullName>
    </submittedName>
</protein>
<dbReference type="EMBL" id="CP122566">
    <property type="protein sequence ID" value="WGH92133.1"/>
    <property type="molecule type" value="Genomic_DNA"/>
</dbReference>
<sequence>MRASDLAYETLRDDIIHWTLAPGKVLAEVELSERLGVSRTPVREAIARLVADGLATQQGTRATTVSDVSLPEVRHMFELRRLLETAIARAAASADQMHREPFVDLAEAFENAARRHTLEPEPYYQLVSQLDDRLDQAGQNSYITAAVRNLRIHLQRVRLMAQDDPDRLRASASEHAEIARAVANGDPDVAQAATTLHLHHALQHILDHALTPAFNAAIAADHERTCDRTS</sequence>
<reference evidence="5 6" key="1">
    <citation type="submission" date="2023-03" db="EMBL/GenBank/DDBJ databases">
        <title>Complete genome sequences of several Auritidibacter ignavus strains isolated from ear infections.</title>
        <authorList>
            <person name="Baehr T."/>
            <person name="Baumhoegger A.M."/>
        </authorList>
    </citation>
    <scope>NUCLEOTIDE SEQUENCE [LARGE SCALE GENOMIC DNA]</scope>
    <source>
        <strain evidence="5 6">BABAE-6</strain>
    </source>
</reference>
<gene>
    <name evidence="5" type="ORF">QDX21_07260</name>
</gene>
<name>A0AAJ6AF60_9MICC</name>
<dbReference type="SMART" id="SM00895">
    <property type="entry name" value="FCD"/>
    <property type="match status" value="1"/>
</dbReference>
<proteinExistence type="predicted"/>
<dbReference type="PANTHER" id="PTHR43537:SF5">
    <property type="entry name" value="UXU OPERON TRANSCRIPTIONAL REGULATOR"/>
    <property type="match status" value="1"/>
</dbReference>
<feature type="domain" description="HTH gntR-type" evidence="4">
    <location>
        <begin position="1"/>
        <end position="68"/>
    </location>
</feature>
<dbReference type="GO" id="GO:0003700">
    <property type="term" value="F:DNA-binding transcription factor activity"/>
    <property type="evidence" value="ECO:0007669"/>
    <property type="project" value="InterPro"/>
</dbReference>
<organism evidence="5 6">
    <name type="scientific">Auritidibacter ignavus</name>
    <dbReference type="NCBI Taxonomy" id="678932"/>
    <lineage>
        <taxon>Bacteria</taxon>
        <taxon>Bacillati</taxon>
        <taxon>Actinomycetota</taxon>
        <taxon>Actinomycetes</taxon>
        <taxon>Micrococcales</taxon>
        <taxon>Micrococcaceae</taxon>
        <taxon>Auritidibacter</taxon>
    </lineage>
</organism>
<dbReference type="PRINTS" id="PR00035">
    <property type="entry name" value="HTHGNTR"/>
</dbReference>
<dbReference type="PANTHER" id="PTHR43537">
    <property type="entry name" value="TRANSCRIPTIONAL REGULATOR, GNTR FAMILY"/>
    <property type="match status" value="1"/>
</dbReference>
<dbReference type="PROSITE" id="PS50949">
    <property type="entry name" value="HTH_GNTR"/>
    <property type="match status" value="1"/>
</dbReference>
<dbReference type="Proteomes" id="UP001224674">
    <property type="component" value="Chromosome"/>
</dbReference>
<keyword evidence="6" id="KW-1185">Reference proteome</keyword>
<evidence type="ECO:0000313" key="6">
    <source>
        <dbReference type="Proteomes" id="UP001224674"/>
    </source>
</evidence>
<dbReference type="SUPFAM" id="SSF48008">
    <property type="entry name" value="GntR ligand-binding domain-like"/>
    <property type="match status" value="1"/>
</dbReference>
<dbReference type="InterPro" id="IPR036388">
    <property type="entry name" value="WH-like_DNA-bd_sf"/>
</dbReference>
<evidence type="ECO:0000259" key="4">
    <source>
        <dbReference type="PROSITE" id="PS50949"/>
    </source>
</evidence>
<keyword evidence="3" id="KW-0804">Transcription</keyword>
<accession>A0AAJ6AF60</accession>
<dbReference type="GO" id="GO:0003677">
    <property type="term" value="F:DNA binding"/>
    <property type="evidence" value="ECO:0007669"/>
    <property type="project" value="UniProtKB-KW"/>
</dbReference>
<dbReference type="Pfam" id="PF00392">
    <property type="entry name" value="GntR"/>
    <property type="match status" value="1"/>
</dbReference>
<dbReference type="InterPro" id="IPR011711">
    <property type="entry name" value="GntR_C"/>
</dbReference>
<dbReference type="SMART" id="SM00345">
    <property type="entry name" value="HTH_GNTR"/>
    <property type="match status" value="1"/>
</dbReference>
<dbReference type="InterPro" id="IPR000524">
    <property type="entry name" value="Tscrpt_reg_HTH_GntR"/>
</dbReference>
<dbReference type="CDD" id="cd07377">
    <property type="entry name" value="WHTH_GntR"/>
    <property type="match status" value="1"/>
</dbReference>
<evidence type="ECO:0000313" key="5">
    <source>
        <dbReference type="EMBL" id="WGH92133.1"/>
    </source>
</evidence>
<dbReference type="Gene3D" id="1.10.10.10">
    <property type="entry name" value="Winged helix-like DNA-binding domain superfamily/Winged helix DNA-binding domain"/>
    <property type="match status" value="1"/>
</dbReference>
<dbReference type="Gene3D" id="1.20.120.530">
    <property type="entry name" value="GntR ligand-binding domain-like"/>
    <property type="match status" value="1"/>
</dbReference>
<dbReference type="Pfam" id="PF07729">
    <property type="entry name" value="FCD"/>
    <property type="match status" value="1"/>
</dbReference>